<evidence type="ECO:0000256" key="1">
    <source>
        <dbReference type="SAM" id="MobiDB-lite"/>
    </source>
</evidence>
<proteinExistence type="predicted"/>
<feature type="region of interest" description="Disordered" evidence="1">
    <location>
        <begin position="1"/>
        <end position="24"/>
    </location>
</feature>
<protein>
    <submittedName>
        <fullName evidence="2">Uncharacterized protein</fullName>
    </submittedName>
</protein>
<reference evidence="2" key="1">
    <citation type="submission" date="2014-05" db="EMBL/GenBank/DDBJ databases">
        <title>The transcriptome of the halophilic microalga Tetraselmis sp. GSL018 isolated from the Great Salt Lake, Utah.</title>
        <authorList>
            <person name="Jinkerson R.E."/>
            <person name="D'Adamo S."/>
            <person name="Posewitz M.C."/>
        </authorList>
    </citation>
    <scope>NUCLEOTIDE SEQUENCE</scope>
    <source>
        <strain evidence="2">GSL018</strain>
    </source>
</reference>
<name>A0A061QXM1_9CHLO</name>
<gene>
    <name evidence="2" type="ORF">TSPGSL018_21265</name>
</gene>
<sequence>LRPAAVPVRVAGGLAPPPDGGSGTRAAVDLSRVGRAASGVTAADPQPYAAFAPTRTDAPSALARFRGAGPGQAP</sequence>
<accession>A0A061QXM1</accession>
<organism evidence="2">
    <name type="scientific">Tetraselmis sp. GSL018</name>
    <dbReference type="NCBI Taxonomy" id="582737"/>
    <lineage>
        <taxon>Eukaryota</taxon>
        <taxon>Viridiplantae</taxon>
        <taxon>Chlorophyta</taxon>
        <taxon>core chlorophytes</taxon>
        <taxon>Chlorodendrophyceae</taxon>
        <taxon>Chlorodendrales</taxon>
        <taxon>Chlorodendraceae</taxon>
        <taxon>Tetraselmis</taxon>
    </lineage>
</organism>
<dbReference type="AlphaFoldDB" id="A0A061QXM1"/>
<evidence type="ECO:0000313" key="2">
    <source>
        <dbReference type="EMBL" id="JAC63185.1"/>
    </source>
</evidence>
<dbReference type="EMBL" id="GBEZ01023726">
    <property type="protein sequence ID" value="JAC63185.1"/>
    <property type="molecule type" value="Transcribed_RNA"/>
</dbReference>
<feature type="non-terminal residue" evidence="2">
    <location>
        <position position="74"/>
    </location>
</feature>
<feature type="non-terminal residue" evidence="2">
    <location>
        <position position="1"/>
    </location>
</feature>